<organism evidence="1 2">
    <name type="scientific">Serratia phage BF</name>
    <dbReference type="NCBI Taxonomy" id="1962671"/>
    <lineage>
        <taxon>Viruses</taxon>
        <taxon>Duplodnaviria</taxon>
        <taxon>Heunggongvirae</taxon>
        <taxon>Uroviricota</taxon>
        <taxon>Caudoviricetes</taxon>
        <taxon>Eneladusvirus</taxon>
        <taxon>Eneladusvirus BF</taxon>
    </lineage>
</organism>
<name>A0A1S6UA76_9CAUD</name>
<sequence>MSVSVIYRIKKLNHVYDYDIIIHEDNYYFEKGSTLVHGGGIREVLELKYPTDQFRINVEIAIHKD</sequence>
<dbReference type="EMBL" id="KY630187">
    <property type="protein sequence ID" value="AQW88602.1"/>
    <property type="molecule type" value="Genomic_DNA"/>
</dbReference>
<reference evidence="1" key="1">
    <citation type="submission" date="2017-02" db="EMBL/GenBank/DDBJ databases">
        <title>Genome sequence of Serratia marcescens phage BF.</title>
        <authorList>
            <person name="Casey E."/>
            <person name="Fitzgerald B."/>
            <person name="Mahony J."/>
            <person name="Lugli G."/>
            <person name="Ventura M."/>
            <person name="van Sinderen D."/>
        </authorList>
    </citation>
    <scope>NUCLEOTIDE SEQUENCE [LARGE SCALE GENOMIC DNA]</scope>
</reference>
<keyword evidence="2" id="KW-1185">Reference proteome</keyword>
<gene>
    <name evidence="1" type="ORF">BF_0077</name>
</gene>
<accession>A0A1S6UA76</accession>
<evidence type="ECO:0000313" key="1">
    <source>
        <dbReference type="EMBL" id="AQW88602.1"/>
    </source>
</evidence>
<evidence type="ECO:0000313" key="2">
    <source>
        <dbReference type="Proteomes" id="UP000221837"/>
    </source>
</evidence>
<proteinExistence type="predicted"/>
<protein>
    <submittedName>
        <fullName evidence="1">Uncharacterized protein</fullName>
    </submittedName>
</protein>
<dbReference type="OrthoDB" id="29048at10239"/>
<dbReference type="Proteomes" id="UP000221837">
    <property type="component" value="Genome"/>
</dbReference>